<evidence type="ECO:0000256" key="3">
    <source>
        <dbReference type="ARBA" id="ARBA00022741"/>
    </source>
</evidence>
<dbReference type="InterPro" id="IPR036961">
    <property type="entry name" value="Kinesin_motor_dom_sf"/>
</dbReference>
<dbReference type="GO" id="GO:0005524">
    <property type="term" value="F:ATP binding"/>
    <property type="evidence" value="ECO:0007669"/>
    <property type="project" value="UniProtKB-KW"/>
</dbReference>
<keyword evidence="14" id="KW-1185">Reference proteome</keyword>
<dbReference type="Pfam" id="PF00225">
    <property type="entry name" value="Kinesin"/>
    <property type="match status" value="1"/>
</dbReference>
<evidence type="ECO:0000256" key="9">
    <source>
        <dbReference type="RuleBase" id="RU000394"/>
    </source>
</evidence>
<dbReference type="InterPro" id="IPR001752">
    <property type="entry name" value="Kinesin_motor_dom"/>
</dbReference>
<protein>
    <recommendedName>
        <fullName evidence="9">Kinesin-like protein</fullName>
    </recommendedName>
</protein>
<dbReference type="PROSITE" id="PS00411">
    <property type="entry name" value="KINESIN_MOTOR_1"/>
    <property type="match status" value="1"/>
</dbReference>
<keyword evidence="3 9" id="KW-0547">Nucleotide-binding</keyword>
<reference evidence="13" key="1">
    <citation type="submission" date="2020-01" db="EMBL/GenBank/DDBJ databases">
        <title>Development of genomics and gene disruption for Polysphondylium violaceum indicates a role for the polyketide synthase stlB in stalk morphogenesis.</title>
        <authorList>
            <person name="Narita B."/>
            <person name="Kawabe Y."/>
            <person name="Kin K."/>
            <person name="Saito T."/>
            <person name="Gibbs R."/>
            <person name="Kuspa A."/>
            <person name="Muzny D."/>
            <person name="Queller D."/>
            <person name="Richards S."/>
            <person name="Strassman J."/>
            <person name="Sucgang R."/>
            <person name="Worley K."/>
            <person name="Schaap P."/>
        </authorList>
    </citation>
    <scope>NUCLEOTIDE SEQUENCE</scope>
    <source>
        <strain evidence="13">QSvi11</strain>
    </source>
</reference>
<sequence>IDKNKGVYVENLKQEPIDSNQLAMDLLKQGISNRHTESTSFNETSSRSHSILTLNLESKNKSNKKILYSKLNIVDLAGSERQKNNNNENNNSRIKDASFINKSLSTLGNVIRNLVDISNGKPRHVPYRDSKLTLLLKEALGGNSKAYIIATISTLDHCFSETLSTCQFSQRAKSIQNTPTINHKQDEKQDEKKQQQQQQQQQQEQESIYNLKVQLVNSLEREEILKKENNKLLEKIDFIQDSNEKKDQYISNMKSILKYRDQDIYRLSCSSPSLNIINNNNNINSLKETKSFQELKLENEILYQQILYQPDLNILLQENRELLDIIKEYQEFFNDNQDQDQDPFNYFQSLKQQNKELVSTINNLMQDNNNNNNNLILNSEMIKVELKIKIIENEKKEMESQQQLLKKELISSESTVQVLEKQLKHLENKCDLLIKEQSTRKTIQDSIVTDTLDSAFKQFKKNNKNPKNYNQEYIESLEFRILLAEQENQLLSKSNDSYLNQLFENTKKLNDLYLLLEAFNLSNQKMSSFFISSPLKLQESTNVIDKDEIIKQLKYQFNEKNENLSNRLTNYNFQDVLQLTSKIHQLENQLKEKDKELQIAKENYQYSIKKSQLEYQDEMEKKLNLLLQKVKLENLSVIENLKKDLQSKNTIYNQYLSINDTLKKDKKEQENEIKYLRNQFETLNNALLVKSREIGKLNDQVGLYRKRYPKIDSDIIIISSDDDNGDREIIDLSSDSDLEIDLSKLTIKQEKDDNQKFNLTGQELIDYIKIKQEKLNK</sequence>
<dbReference type="EMBL" id="AJWJ01000937">
    <property type="protein sequence ID" value="KAF2068545.1"/>
    <property type="molecule type" value="Genomic_DNA"/>
</dbReference>
<evidence type="ECO:0000313" key="14">
    <source>
        <dbReference type="Proteomes" id="UP000695562"/>
    </source>
</evidence>
<comment type="caution">
    <text evidence="8">Lacks conserved residue(s) required for the propagation of feature annotation.</text>
</comment>
<dbReference type="SUPFAM" id="SSF52540">
    <property type="entry name" value="P-loop containing nucleoside triphosphate hydrolases"/>
    <property type="match status" value="1"/>
</dbReference>
<dbReference type="InterPro" id="IPR027417">
    <property type="entry name" value="P-loop_NTPase"/>
</dbReference>
<comment type="similarity">
    <text evidence="7">Belongs to the TRAFAC class myosin-kinesin ATPase superfamily. Kinesin family. KIN-12 subfamily.</text>
</comment>
<feature type="non-terminal residue" evidence="13">
    <location>
        <position position="777"/>
    </location>
</feature>
<organism evidence="13 14">
    <name type="scientific">Polysphondylium violaceum</name>
    <dbReference type="NCBI Taxonomy" id="133409"/>
    <lineage>
        <taxon>Eukaryota</taxon>
        <taxon>Amoebozoa</taxon>
        <taxon>Evosea</taxon>
        <taxon>Eumycetozoa</taxon>
        <taxon>Dictyostelia</taxon>
        <taxon>Dictyosteliales</taxon>
        <taxon>Dictyosteliaceae</taxon>
        <taxon>Polysphondylium</taxon>
    </lineage>
</organism>
<keyword evidence="6 9" id="KW-0505">Motor protein</keyword>
<dbReference type="OrthoDB" id="3176171at2759"/>
<feature type="region of interest" description="Disordered" evidence="11">
    <location>
        <begin position="180"/>
        <end position="203"/>
    </location>
</feature>
<evidence type="ECO:0000256" key="6">
    <source>
        <dbReference type="ARBA" id="ARBA00023175"/>
    </source>
</evidence>
<dbReference type="PROSITE" id="PS50067">
    <property type="entry name" value="KINESIN_MOTOR_2"/>
    <property type="match status" value="1"/>
</dbReference>
<dbReference type="InterPro" id="IPR044986">
    <property type="entry name" value="KIF15/KIN-12"/>
</dbReference>
<evidence type="ECO:0000256" key="7">
    <source>
        <dbReference type="ARBA" id="ARBA00034488"/>
    </source>
</evidence>
<keyword evidence="4 9" id="KW-0067">ATP-binding</keyword>
<dbReference type="GO" id="GO:0008017">
    <property type="term" value="F:microtubule binding"/>
    <property type="evidence" value="ECO:0007669"/>
    <property type="project" value="InterPro"/>
</dbReference>
<proteinExistence type="inferred from homology"/>
<name>A0A8J4PJD9_9MYCE</name>
<evidence type="ECO:0000256" key="1">
    <source>
        <dbReference type="ARBA" id="ARBA00022448"/>
    </source>
</evidence>
<feature type="coiled-coil region" evidence="10">
    <location>
        <begin position="347"/>
        <end position="436"/>
    </location>
</feature>
<gene>
    <name evidence="13" type="ORF">CYY_010130</name>
</gene>
<accession>A0A8J4PJD9</accession>
<dbReference type="SMART" id="SM00129">
    <property type="entry name" value="KISc"/>
    <property type="match status" value="1"/>
</dbReference>
<evidence type="ECO:0000256" key="8">
    <source>
        <dbReference type="PROSITE-ProRule" id="PRU00283"/>
    </source>
</evidence>
<evidence type="ECO:0000259" key="12">
    <source>
        <dbReference type="PROSITE" id="PS50067"/>
    </source>
</evidence>
<dbReference type="PRINTS" id="PR00380">
    <property type="entry name" value="KINESINHEAVY"/>
</dbReference>
<dbReference type="Proteomes" id="UP000695562">
    <property type="component" value="Unassembled WGS sequence"/>
</dbReference>
<feature type="compositionally biased region" description="Basic and acidic residues" evidence="11">
    <location>
        <begin position="183"/>
        <end position="194"/>
    </location>
</feature>
<comment type="caution">
    <text evidence="13">The sequence shown here is derived from an EMBL/GenBank/DDBJ whole genome shotgun (WGS) entry which is preliminary data.</text>
</comment>
<evidence type="ECO:0000256" key="11">
    <source>
        <dbReference type="SAM" id="MobiDB-lite"/>
    </source>
</evidence>
<feature type="coiled-coil region" evidence="10">
    <location>
        <begin position="652"/>
        <end position="686"/>
    </location>
</feature>
<dbReference type="PANTHER" id="PTHR37739">
    <property type="entry name" value="KINESIN-LIKE PROTEIN KIN-12D"/>
    <property type="match status" value="1"/>
</dbReference>
<keyword evidence="1" id="KW-0813">Transport</keyword>
<dbReference type="Gene3D" id="3.40.850.10">
    <property type="entry name" value="Kinesin motor domain"/>
    <property type="match status" value="1"/>
</dbReference>
<evidence type="ECO:0000256" key="4">
    <source>
        <dbReference type="ARBA" id="ARBA00022840"/>
    </source>
</evidence>
<dbReference type="GO" id="GO:0003777">
    <property type="term" value="F:microtubule motor activity"/>
    <property type="evidence" value="ECO:0007669"/>
    <property type="project" value="InterPro"/>
</dbReference>
<dbReference type="InterPro" id="IPR019821">
    <property type="entry name" value="Kinesin_motor_CS"/>
</dbReference>
<dbReference type="GO" id="GO:0005874">
    <property type="term" value="C:microtubule"/>
    <property type="evidence" value="ECO:0007669"/>
    <property type="project" value="UniProtKB-KW"/>
</dbReference>
<dbReference type="AlphaFoldDB" id="A0A8J4PJD9"/>
<dbReference type="GO" id="GO:0007018">
    <property type="term" value="P:microtubule-based movement"/>
    <property type="evidence" value="ECO:0007669"/>
    <property type="project" value="InterPro"/>
</dbReference>
<feature type="domain" description="Kinesin motor" evidence="12">
    <location>
        <begin position="1"/>
        <end position="175"/>
    </location>
</feature>
<evidence type="ECO:0000313" key="13">
    <source>
        <dbReference type="EMBL" id="KAF2068545.1"/>
    </source>
</evidence>
<keyword evidence="5 10" id="KW-0175">Coiled coil</keyword>
<evidence type="ECO:0000256" key="10">
    <source>
        <dbReference type="SAM" id="Coils"/>
    </source>
</evidence>
<feature type="coiled-coil region" evidence="10">
    <location>
        <begin position="576"/>
        <end position="603"/>
    </location>
</feature>
<dbReference type="PANTHER" id="PTHR37739:SF8">
    <property type="entry name" value="KINESIN-LIKE PROTEIN KIN-12D"/>
    <property type="match status" value="1"/>
</dbReference>
<evidence type="ECO:0000256" key="2">
    <source>
        <dbReference type="ARBA" id="ARBA00022701"/>
    </source>
</evidence>
<evidence type="ECO:0000256" key="5">
    <source>
        <dbReference type="ARBA" id="ARBA00023054"/>
    </source>
</evidence>
<keyword evidence="2 9" id="KW-0493">Microtubule</keyword>